<dbReference type="RefSeq" id="WP_184160016.1">
    <property type="nucleotide sequence ID" value="NZ_JACHLD010000002.1"/>
</dbReference>
<dbReference type="InterPro" id="IPR025698">
    <property type="entry name" value="2TM_dom"/>
</dbReference>
<evidence type="ECO:0000259" key="2">
    <source>
        <dbReference type="Pfam" id="PF13239"/>
    </source>
</evidence>
<evidence type="ECO:0000313" key="4">
    <source>
        <dbReference type="Proteomes" id="UP000561681"/>
    </source>
</evidence>
<evidence type="ECO:0000313" key="3">
    <source>
        <dbReference type="EMBL" id="MBB4801491.1"/>
    </source>
</evidence>
<proteinExistence type="predicted"/>
<keyword evidence="1" id="KW-0812">Transmembrane</keyword>
<feature type="transmembrane region" description="Helical" evidence="1">
    <location>
        <begin position="59"/>
        <end position="86"/>
    </location>
</feature>
<protein>
    <submittedName>
        <fullName evidence="3">Putative integral membrane protein</fullName>
    </submittedName>
</protein>
<keyword evidence="1" id="KW-1133">Transmembrane helix</keyword>
<keyword evidence="4" id="KW-1185">Reference proteome</keyword>
<organism evidence="3 4">
    <name type="scientific">Flavobacterium nitrogenifigens</name>
    <dbReference type="NCBI Taxonomy" id="1617283"/>
    <lineage>
        <taxon>Bacteria</taxon>
        <taxon>Pseudomonadati</taxon>
        <taxon>Bacteroidota</taxon>
        <taxon>Flavobacteriia</taxon>
        <taxon>Flavobacteriales</taxon>
        <taxon>Flavobacteriaceae</taxon>
        <taxon>Flavobacterium</taxon>
    </lineage>
</organism>
<dbReference type="AlphaFoldDB" id="A0A7W7IVS8"/>
<dbReference type="EMBL" id="JACHLD010000002">
    <property type="protein sequence ID" value="MBB4801491.1"/>
    <property type="molecule type" value="Genomic_DNA"/>
</dbReference>
<name>A0A7W7IVS8_9FLAO</name>
<dbReference type="Pfam" id="PF13239">
    <property type="entry name" value="2TM"/>
    <property type="match status" value="1"/>
</dbReference>
<evidence type="ECO:0000256" key="1">
    <source>
        <dbReference type="SAM" id="Phobius"/>
    </source>
</evidence>
<keyword evidence="1" id="KW-0472">Membrane</keyword>
<feature type="transmembrane region" description="Helical" evidence="1">
    <location>
        <begin position="28"/>
        <end position="47"/>
    </location>
</feature>
<comment type="caution">
    <text evidence="3">The sequence shown here is derived from an EMBL/GenBank/DDBJ whole genome shotgun (WGS) entry which is preliminary data.</text>
</comment>
<accession>A0A7W7IVS8</accession>
<dbReference type="Proteomes" id="UP000561681">
    <property type="component" value="Unassembled WGS sequence"/>
</dbReference>
<gene>
    <name evidence="3" type="ORF">HNP37_001552</name>
</gene>
<reference evidence="3 4" key="1">
    <citation type="submission" date="2020-08" db="EMBL/GenBank/DDBJ databases">
        <title>Functional genomics of gut bacteria from endangered species of beetles.</title>
        <authorList>
            <person name="Carlos-Shanley C."/>
        </authorList>
    </citation>
    <scope>NUCLEOTIDE SEQUENCE [LARGE SCALE GENOMIC DNA]</scope>
    <source>
        <strain evidence="3 4">S00142</strain>
    </source>
</reference>
<sequence length="109" mass="13121">METNLSNNQEQAILKEMASKKVTQLKSFYNHLFVYVISMIVFLLKEYTDLPLQFFPIKYINWVVMIIWSAVILGSAIDMFASYKIFGRQWEQRKLKSILEKKYKKQKWE</sequence>
<feature type="domain" description="2TM" evidence="2">
    <location>
        <begin position="17"/>
        <end position="99"/>
    </location>
</feature>